<evidence type="ECO:0000313" key="2">
    <source>
        <dbReference type="Proteomes" id="UP000189705"/>
    </source>
</evidence>
<feature type="compositionally biased region" description="Basic and acidic residues" evidence="1">
    <location>
        <begin position="236"/>
        <end position="252"/>
    </location>
</feature>
<accession>A0A3Q0GKG2</accession>
<keyword evidence="2" id="KW-1185">Reference proteome</keyword>
<feature type="compositionally biased region" description="Basic and acidic residues" evidence="1">
    <location>
        <begin position="411"/>
        <end position="420"/>
    </location>
</feature>
<dbReference type="RefSeq" id="XP_025060201.1">
    <property type="nucleotide sequence ID" value="XM_025204416.1"/>
</dbReference>
<name>A0A3Q0GKG2_ALLSI</name>
<sequence>MLEAASEGRTLLCPPASALAPGEADLDFDKENSVRFRPSRLLHRRRAQSFQREFSVEDKEEFANSTKDIDANLLAVLPKVSELRKLFEPKKQDTLEMKRKERIARRLEGIENDTQPILLQNCPGLVTHRLLEEDTPRYMRATDPYSPHFGRSNEEEETSDSSVEKQPRSSRYRAESTGANTEPSYSTESMDTQGLDSKAERIARYKAERRRQLAEKYGLTLDSDVDSEYMSKYIRVRKDPDTAEKKGAKSEKQEDESRDYSSLYSSQTEMQESKRSTSESKEYSCSTKECVPDGEELLNEENNKRARDSSTTGQAYDLSSAVESSASFSFSGQESSFSEVPRSPKQTPGVSLSSPKQVASPSHSQNDQLVHIDTRQGESRFEMPTSGSALSANTERERGPRKPRRYFSPGESRKTSERFRTQPITSAERKESDRSALTPEMPAADDEEKLDDRAKLSVAAKRLLFKEMEKSLEAKNIPKPRSRNSAVERRLRRMQDRSRTQPVTTEEVVIAATEPTPASRSVNTHTVVARIPSPTVVKSTVQPISLQASAHQKILAKEEIKAAKEAVEQEQSDEPDSSSLSLAEKMALFNRLSQPVSKALSTRSRSDIRHRRMNARYQTQPVTLGEVEQVQNESGKITPLPPAVVTSVSTMASAISAVYAGDLHAKSAVDENISATSKADLRFHSSVETVDSSIKGALKSEQWQPSVDAIESKRASKEHDEGERDRFLAHEDNEIRKYGSFEEETVHPALEKTEDYHKLTNYAFPRKSSTELFRSQALFQPSEEEELLSNTVIQDKLELQNEQFFEEELESVMRSRTLQRDHVEPTSELVGTTATKTVSQTATLASCKQQETSEELEGKFYKSPCEMFSAEENRMETAEDVLDASTKTMSIKERLALLKKSGEEDWKSRLNKKQEYAKVSVTERSVQLQEVEQLLKNKEEGRITDDNAMSNQLWEPVYASTYSPATPAAHKFHPFVPINQVSSTSLTESSPLIFERHPWRWKLGTALSITAYIYLLNLSSLAW</sequence>
<feature type="compositionally biased region" description="Basic and acidic residues" evidence="1">
    <location>
        <begin position="370"/>
        <end position="381"/>
    </location>
</feature>
<dbReference type="AlphaFoldDB" id="A0A3Q0GKG2"/>
<dbReference type="Proteomes" id="UP000189705">
    <property type="component" value="Unplaced"/>
</dbReference>
<evidence type="ECO:0000256" key="1">
    <source>
        <dbReference type="SAM" id="MobiDB-lite"/>
    </source>
</evidence>
<feature type="region of interest" description="Disordered" evidence="1">
    <location>
        <begin position="474"/>
        <end position="525"/>
    </location>
</feature>
<feature type="region of interest" description="Disordered" evidence="1">
    <location>
        <begin position="235"/>
        <end position="452"/>
    </location>
</feature>
<organism evidence="2 3">
    <name type="scientific">Alligator sinensis</name>
    <name type="common">Chinese alligator</name>
    <dbReference type="NCBI Taxonomy" id="38654"/>
    <lineage>
        <taxon>Eukaryota</taxon>
        <taxon>Metazoa</taxon>
        <taxon>Chordata</taxon>
        <taxon>Craniata</taxon>
        <taxon>Vertebrata</taxon>
        <taxon>Euteleostomi</taxon>
        <taxon>Archelosauria</taxon>
        <taxon>Archosauria</taxon>
        <taxon>Crocodylia</taxon>
        <taxon>Alligatoridae</taxon>
        <taxon>Alligatorinae</taxon>
        <taxon>Alligator</taxon>
    </lineage>
</organism>
<feature type="compositionally biased region" description="Polar residues" evidence="1">
    <location>
        <begin position="177"/>
        <end position="195"/>
    </location>
</feature>
<proteinExistence type="predicted"/>
<feature type="compositionally biased region" description="Polar residues" evidence="1">
    <location>
        <begin position="260"/>
        <end position="270"/>
    </location>
</feature>
<gene>
    <name evidence="3" type="primary">LOC102368693</name>
</gene>
<feature type="region of interest" description="Disordered" evidence="1">
    <location>
        <begin position="136"/>
        <end position="203"/>
    </location>
</feature>
<feature type="compositionally biased region" description="Polar residues" evidence="1">
    <location>
        <begin position="516"/>
        <end position="525"/>
    </location>
</feature>
<reference evidence="3" key="1">
    <citation type="submission" date="2025-08" db="UniProtKB">
        <authorList>
            <consortium name="RefSeq"/>
        </authorList>
    </citation>
    <scope>IDENTIFICATION</scope>
</reference>
<dbReference type="GeneID" id="102368693"/>
<protein>
    <submittedName>
        <fullName evidence="3">Supervillin isoform X11</fullName>
    </submittedName>
</protein>
<feature type="compositionally biased region" description="Basic and acidic residues" evidence="1">
    <location>
        <begin position="486"/>
        <end position="499"/>
    </location>
</feature>
<evidence type="ECO:0000313" key="3">
    <source>
        <dbReference type="RefSeq" id="XP_025060201.1"/>
    </source>
</evidence>
<feature type="compositionally biased region" description="Low complexity" evidence="1">
    <location>
        <begin position="319"/>
        <end position="340"/>
    </location>
</feature>
<feature type="compositionally biased region" description="Polar residues" evidence="1">
    <location>
        <begin position="344"/>
        <end position="368"/>
    </location>
</feature>
<feature type="compositionally biased region" description="Basic and acidic residues" evidence="1">
    <location>
        <begin position="271"/>
        <end position="282"/>
    </location>
</feature>